<reference evidence="1 2" key="1">
    <citation type="submission" date="2019-03" db="EMBL/GenBank/DDBJ databases">
        <title>Single cell metagenomics reveals metabolic interactions within the superorganism composed of flagellate Streblomastix strix and complex community of Bacteroidetes bacteria on its surface.</title>
        <authorList>
            <person name="Treitli S.C."/>
            <person name="Kolisko M."/>
            <person name="Husnik F."/>
            <person name="Keeling P."/>
            <person name="Hampl V."/>
        </authorList>
    </citation>
    <scope>NUCLEOTIDE SEQUENCE [LARGE SCALE GENOMIC DNA]</scope>
    <source>
        <strain evidence="1">ST1C</strain>
    </source>
</reference>
<name>A0A5J4VFZ3_9EUKA</name>
<gene>
    <name evidence="1" type="ORF">EZS28_023102</name>
</gene>
<proteinExistence type="predicted"/>
<dbReference type="NCBIfam" id="TIGR04336">
    <property type="entry name" value="AmmeMemoSam_B"/>
    <property type="match status" value="1"/>
</dbReference>
<dbReference type="OrthoDB" id="417112at2759"/>
<feature type="non-terminal residue" evidence="1">
    <location>
        <position position="1"/>
    </location>
</feature>
<sequence length="108" mass="12144">LVELNKKKRVLVVSSTDMLHDEDYDKVQVTDKRTLSLTEAMDTDSLIGDWSYQHQIYCGMKTVITAMLFAKKLGCNKADILKHACSGDGKPQSQRDYNVGYGAVVMRI</sequence>
<comment type="caution">
    <text evidence="1">The sequence shown here is derived from an EMBL/GenBank/DDBJ whole genome shotgun (WGS) entry which is preliminary data.</text>
</comment>
<dbReference type="AlphaFoldDB" id="A0A5J4VFZ3"/>
<accession>A0A5J4VFZ3</accession>
<evidence type="ECO:0000313" key="1">
    <source>
        <dbReference type="EMBL" id="KAA6381373.1"/>
    </source>
</evidence>
<dbReference type="Gene3D" id="3.40.830.10">
    <property type="entry name" value="LigB-like"/>
    <property type="match status" value="1"/>
</dbReference>
<dbReference type="Proteomes" id="UP000324800">
    <property type="component" value="Unassembled WGS sequence"/>
</dbReference>
<dbReference type="Pfam" id="PF01875">
    <property type="entry name" value="Memo"/>
    <property type="match status" value="1"/>
</dbReference>
<organism evidence="1 2">
    <name type="scientific">Streblomastix strix</name>
    <dbReference type="NCBI Taxonomy" id="222440"/>
    <lineage>
        <taxon>Eukaryota</taxon>
        <taxon>Metamonada</taxon>
        <taxon>Preaxostyla</taxon>
        <taxon>Oxymonadida</taxon>
        <taxon>Streblomastigidae</taxon>
        <taxon>Streblomastix</taxon>
    </lineage>
</organism>
<protein>
    <submittedName>
        <fullName evidence="1">Putative AmmeMemoRadiSam system protein B</fullName>
    </submittedName>
</protein>
<evidence type="ECO:0000313" key="2">
    <source>
        <dbReference type="Proteomes" id="UP000324800"/>
    </source>
</evidence>
<dbReference type="EMBL" id="SNRW01007361">
    <property type="protein sequence ID" value="KAA6381373.1"/>
    <property type="molecule type" value="Genomic_DNA"/>
</dbReference>
<dbReference type="InterPro" id="IPR002737">
    <property type="entry name" value="MEMO1_fam"/>
</dbReference>